<proteinExistence type="predicted"/>
<reference evidence="1" key="2">
    <citation type="journal article" date="2015" name="Fish Shellfish Immunol.">
        <title>Early steps in the European eel (Anguilla anguilla)-Vibrio vulnificus interaction in the gills: Role of the RtxA13 toxin.</title>
        <authorList>
            <person name="Callol A."/>
            <person name="Pajuelo D."/>
            <person name="Ebbesson L."/>
            <person name="Teles M."/>
            <person name="MacKenzie S."/>
            <person name="Amaro C."/>
        </authorList>
    </citation>
    <scope>NUCLEOTIDE SEQUENCE</scope>
</reference>
<protein>
    <submittedName>
        <fullName evidence="1">Uncharacterized protein</fullName>
    </submittedName>
</protein>
<name>A0A0E9Q6A0_ANGAN</name>
<sequence>MCVCFMPISFFLFYVERDTCGLLLLHVRLKLGPFFGKVL</sequence>
<accession>A0A0E9Q6A0</accession>
<dbReference type="EMBL" id="GBXM01096171">
    <property type="protein sequence ID" value="JAH12406.1"/>
    <property type="molecule type" value="Transcribed_RNA"/>
</dbReference>
<dbReference type="AlphaFoldDB" id="A0A0E9Q6A0"/>
<evidence type="ECO:0000313" key="1">
    <source>
        <dbReference type="EMBL" id="JAH12406.1"/>
    </source>
</evidence>
<organism evidence="1">
    <name type="scientific">Anguilla anguilla</name>
    <name type="common">European freshwater eel</name>
    <name type="synonym">Muraena anguilla</name>
    <dbReference type="NCBI Taxonomy" id="7936"/>
    <lineage>
        <taxon>Eukaryota</taxon>
        <taxon>Metazoa</taxon>
        <taxon>Chordata</taxon>
        <taxon>Craniata</taxon>
        <taxon>Vertebrata</taxon>
        <taxon>Euteleostomi</taxon>
        <taxon>Actinopterygii</taxon>
        <taxon>Neopterygii</taxon>
        <taxon>Teleostei</taxon>
        <taxon>Anguilliformes</taxon>
        <taxon>Anguillidae</taxon>
        <taxon>Anguilla</taxon>
    </lineage>
</organism>
<reference evidence="1" key="1">
    <citation type="submission" date="2014-11" db="EMBL/GenBank/DDBJ databases">
        <authorList>
            <person name="Amaro Gonzalez C."/>
        </authorList>
    </citation>
    <scope>NUCLEOTIDE SEQUENCE</scope>
</reference>